<dbReference type="STRING" id="1004.SAMN05661012_03729"/>
<proteinExistence type="predicted"/>
<feature type="domain" description="PKD" evidence="1">
    <location>
        <begin position="328"/>
        <end position="371"/>
    </location>
</feature>
<evidence type="ECO:0000313" key="3">
    <source>
        <dbReference type="EMBL" id="WQG88658.1"/>
    </source>
</evidence>
<dbReference type="SUPFAM" id="SSF49299">
    <property type="entry name" value="PKD domain"/>
    <property type="match status" value="2"/>
</dbReference>
<name>A0A1K1RFK5_9BACT</name>
<evidence type="ECO:0000313" key="4">
    <source>
        <dbReference type="Proteomes" id="UP000183788"/>
    </source>
</evidence>
<dbReference type="InterPro" id="IPR000601">
    <property type="entry name" value="PKD_dom"/>
</dbReference>
<evidence type="ECO:0000313" key="2">
    <source>
        <dbReference type="EMBL" id="SFW70571.1"/>
    </source>
</evidence>
<dbReference type="CDD" id="cd00146">
    <property type="entry name" value="PKD"/>
    <property type="match status" value="2"/>
</dbReference>
<evidence type="ECO:0000313" key="5">
    <source>
        <dbReference type="Proteomes" id="UP001326715"/>
    </source>
</evidence>
<keyword evidence="5" id="KW-1185">Reference proteome</keyword>
<feature type="domain" description="PKD" evidence="1">
    <location>
        <begin position="422"/>
        <end position="473"/>
    </location>
</feature>
<protein>
    <submittedName>
        <fullName evidence="2">Gliding motility-associated C-terminal domain-containing protein</fullName>
    </submittedName>
</protein>
<reference evidence="3 5" key="2">
    <citation type="submission" date="2023-11" db="EMBL/GenBank/DDBJ databases">
        <title>MicrobeMod: A computational toolkit for identifying prokaryotic methylation and restriction-modification with nanopore sequencing.</title>
        <authorList>
            <person name="Crits-Christoph A."/>
            <person name="Kang S.C."/>
            <person name="Lee H."/>
            <person name="Ostrov N."/>
        </authorList>
    </citation>
    <scope>NUCLEOTIDE SEQUENCE [LARGE SCALE GENOMIC DNA]</scope>
    <source>
        <strain evidence="3 5">ATCC 23090</strain>
    </source>
</reference>
<dbReference type="RefSeq" id="WP_083571604.1">
    <property type="nucleotide sequence ID" value="NZ_CP139972.1"/>
</dbReference>
<dbReference type="PROSITE" id="PS50093">
    <property type="entry name" value="PKD"/>
    <property type="match status" value="2"/>
</dbReference>
<dbReference type="EMBL" id="FPIZ01000011">
    <property type="protein sequence ID" value="SFW70571.1"/>
    <property type="molecule type" value="Genomic_DNA"/>
</dbReference>
<dbReference type="NCBIfam" id="TIGR04131">
    <property type="entry name" value="Bac_Flav_CTERM"/>
    <property type="match status" value="1"/>
</dbReference>
<dbReference type="Gene3D" id="2.60.40.10">
    <property type="entry name" value="Immunoglobulins"/>
    <property type="match status" value="2"/>
</dbReference>
<dbReference type="OrthoDB" id="1490014at2"/>
<dbReference type="AlphaFoldDB" id="A0A1K1RFK5"/>
<dbReference type="InterPro" id="IPR026341">
    <property type="entry name" value="T9SS_type_B"/>
</dbReference>
<dbReference type="Proteomes" id="UP000183788">
    <property type="component" value="Unassembled WGS sequence"/>
</dbReference>
<reference evidence="2 4" key="1">
    <citation type="submission" date="2016-11" db="EMBL/GenBank/DDBJ databases">
        <authorList>
            <person name="Jaros S."/>
            <person name="Januszkiewicz K."/>
            <person name="Wedrychowicz H."/>
        </authorList>
    </citation>
    <scope>NUCLEOTIDE SEQUENCE [LARGE SCALE GENOMIC DNA]</scope>
    <source>
        <strain evidence="2 4">DSM 784</strain>
    </source>
</reference>
<dbReference type="Pfam" id="PF13585">
    <property type="entry name" value="CHU_C"/>
    <property type="match status" value="1"/>
</dbReference>
<dbReference type="EMBL" id="CP140154">
    <property type="protein sequence ID" value="WQG88658.1"/>
    <property type="molecule type" value="Genomic_DNA"/>
</dbReference>
<sequence length="642" mass="71262">MHRSIILAICCSLIHVSAVAYHIIGGEIYYAFLAMNPDGNYKYEIILKLYRNADFSCGDIQGCLDHFENPVPVNIYSSGGSRVSDARLLFIKDRQPLRDTLRNPCLAPRSQNLEVAIYRDTISLKPILGGYYVVYQRCCRGEKLANINDSEHEGSTFYCMIPGTESRPSNRSAFFAKDAAIVICANLPLHYDYSATDPDGDSLVYSLCNALTGGANRNEAASSNPPPYNNTVSYRAPYSGSNPMGGTPQVSIDNKGFLTGVPPREGQYVVSVCVTEFERQTGKMIGTHHKDILLTVFNCNTKITAGFPPTLQNCVPEPDLSVLIPNTSNAGFTSTYYWNFGDGTDTIVTDKTIFRHLYPDTGRYVVKLVVNRGLTCTDSTTGIVSNYPGLKGDFDVTGYCKGDRIQFDDKSSYTYGHITDRRWDLGSEGDSTISRAFGEHVNHTYQHGGVYTVSLILYTDKSCVATVTKDITVYEVFPFAGNDTILAKGQALTLHASGGELFTWTPPDGLSNAHIADPELRWNEDITYVLRVSNSQGCVGYDTISIKYYTGPEIYIPNAFTPNSDGRNDLFRFIPVGITEYKYFRIFNRWGQEVYSSTDFHQGWDGTYKGQPAPVDTYIWILEGKDFTGKTILKKGTVTLVK</sequence>
<accession>A0A1K1RFK5</accession>
<organism evidence="2 4">
    <name type="scientific">Chitinophaga sancti</name>
    <dbReference type="NCBI Taxonomy" id="1004"/>
    <lineage>
        <taxon>Bacteria</taxon>
        <taxon>Pseudomonadati</taxon>
        <taxon>Bacteroidota</taxon>
        <taxon>Chitinophagia</taxon>
        <taxon>Chitinophagales</taxon>
        <taxon>Chitinophagaceae</taxon>
        <taxon>Chitinophaga</taxon>
    </lineage>
</organism>
<dbReference type="Proteomes" id="UP001326715">
    <property type="component" value="Chromosome"/>
</dbReference>
<dbReference type="InterPro" id="IPR035986">
    <property type="entry name" value="PKD_dom_sf"/>
</dbReference>
<gene>
    <name evidence="2" type="ORF">SAMN05661012_03729</name>
    <name evidence="3" type="ORF">SR876_27405</name>
</gene>
<dbReference type="Pfam" id="PF18911">
    <property type="entry name" value="PKD_4"/>
    <property type="match status" value="2"/>
</dbReference>
<dbReference type="InterPro" id="IPR022409">
    <property type="entry name" value="PKD/Chitinase_dom"/>
</dbReference>
<evidence type="ECO:0000259" key="1">
    <source>
        <dbReference type="PROSITE" id="PS50093"/>
    </source>
</evidence>
<dbReference type="InterPro" id="IPR013783">
    <property type="entry name" value="Ig-like_fold"/>
</dbReference>
<dbReference type="SMART" id="SM00089">
    <property type="entry name" value="PKD"/>
    <property type="match status" value="2"/>
</dbReference>